<organism evidence="1 2">
    <name type="scientific">[Candida] jaroonii</name>
    <dbReference type="NCBI Taxonomy" id="467808"/>
    <lineage>
        <taxon>Eukaryota</taxon>
        <taxon>Fungi</taxon>
        <taxon>Dikarya</taxon>
        <taxon>Ascomycota</taxon>
        <taxon>Saccharomycotina</taxon>
        <taxon>Pichiomycetes</taxon>
        <taxon>Debaryomycetaceae</taxon>
        <taxon>Yamadazyma</taxon>
    </lineage>
</organism>
<proteinExistence type="predicted"/>
<evidence type="ECO:0000313" key="1">
    <source>
        <dbReference type="EMBL" id="CAH6721951.1"/>
    </source>
</evidence>
<protein>
    <submittedName>
        <fullName evidence="1">Uncharacterized protein</fullName>
    </submittedName>
</protein>
<accession>A0ACA9YA72</accession>
<keyword evidence="2" id="KW-1185">Reference proteome</keyword>
<comment type="caution">
    <text evidence="1">The sequence shown here is derived from an EMBL/GenBank/DDBJ whole genome shotgun (WGS) entry which is preliminary data.</text>
</comment>
<name>A0ACA9YA72_9ASCO</name>
<reference evidence="1" key="1">
    <citation type="submission" date="2022-06" db="EMBL/GenBank/DDBJ databases">
        <authorList>
            <person name="Legras J.-L."/>
            <person name="Devillers H."/>
            <person name="Grondin C."/>
        </authorList>
    </citation>
    <scope>NUCLEOTIDE SEQUENCE</scope>
    <source>
        <strain evidence="1">CLIB 1444</strain>
    </source>
</reference>
<gene>
    <name evidence="1" type="ORF">CLIB1444_07S06128</name>
</gene>
<dbReference type="EMBL" id="CALSDN010000007">
    <property type="protein sequence ID" value="CAH6721951.1"/>
    <property type="molecule type" value="Genomic_DNA"/>
</dbReference>
<sequence length="734" mass="84887">MVEYIGTQVNVPGTRGKGILRYHGSIHGKKGIFAGIELLGPIALTRGKNNGDVEGYQYFNVQQSMSGLFLPFERLKSVNPQLQFTKDMINDIDHNVISLNNNVFNDGESTDHMLFSPTPSFTTLNSEQTNIPRPYSADLTKSRFNSPILHSASSSSTLNVIKRDERSRTSSISSFNKSPVLNSAFRSFSNNDSRLYKRSSGNNVSYLEQELYDLRTKYEKSEREMSEKMSILNDLRETVQDLQPILKQYENELNEKDKKISKIKNEFESAREDWRQNLDIMVNTYEANENFYESKIKELQLKLSENNSIDNSKINDLQVKYDELVNEKSDLELKFNSRIKELQSVKDNDTDEIEIVKSLNNKISDQQNEIETLSNQLVEISKFPKDEPKISENEFNELQSLVEKLIKENDDLKRDLERRHSFEKLEDKNTEINKLHDDIQHLNDKLNSKSKEIETLEDDLDMKVQQINELNSKLDNQIPTKEKDSEDESDKLKELQEDMFFKDQEIKALQQQLDKLNTNLATQKQTIKDLQAKNTQSVDSVNSVDSADSADFPDPEELSRLKTQNELLQAQYIEKDNIIKELERKLQESISNELDTLNINDAAAINEITFIKEIEIMKKELDSRPTIEELTELQDNIDEMVRLHNNEIFFKDEEMQKVLKENSKLQFRLDKILEGSITNRFSTASHESNSINSDLPIYKPEIDLDPSDGKDNWCGLCERDGHSSVNCPYENDIF</sequence>
<dbReference type="Proteomes" id="UP001152531">
    <property type="component" value="Unassembled WGS sequence"/>
</dbReference>
<evidence type="ECO:0000313" key="2">
    <source>
        <dbReference type="Proteomes" id="UP001152531"/>
    </source>
</evidence>